<comment type="caution">
    <text evidence="1">The sequence shown here is derived from an EMBL/GenBank/DDBJ whole genome shotgun (WGS) entry which is preliminary data.</text>
</comment>
<evidence type="ECO:0000313" key="2">
    <source>
        <dbReference type="Proteomes" id="UP000828390"/>
    </source>
</evidence>
<dbReference type="AlphaFoldDB" id="A0A9D4BR61"/>
<keyword evidence="2" id="KW-1185">Reference proteome</keyword>
<dbReference type="Proteomes" id="UP000828390">
    <property type="component" value="Unassembled WGS sequence"/>
</dbReference>
<protein>
    <submittedName>
        <fullName evidence="1">Uncharacterized protein</fullName>
    </submittedName>
</protein>
<dbReference type="EMBL" id="JAIWYP010000015">
    <property type="protein sequence ID" value="KAH3704296.1"/>
    <property type="molecule type" value="Genomic_DNA"/>
</dbReference>
<reference evidence="1" key="1">
    <citation type="journal article" date="2019" name="bioRxiv">
        <title>The Genome of the Zebra Mussel, Dreissena polymorpha: A Resource for Invasive Species Research.</title>
        <authorList>
            <person name="McCartney M.A."/>
            <person name="Auch B."/>
            <person name="Kono T."/>
            <person name="Mallez S."/>
            <person name="Zhang Y."/>
            <person name="Obille A."/>
            <person name="Becker A."/>
            <person name="Abrahante J.E."/>
            <person name="Garbe J."/>
            <person name="Badalamenti J.P."/>
            <person name="Herman A."/>
            <person name="Mangelson H."/>
            <person name="Liachko I."/>
            <person name="Sullivan S."/>
            <person name="Sone E.D."/>
            <person name="Koren S."/>
            <person name="Silverstein K.A.T."/>
            <person name="Beckman K.B."/>
            <person name="Gohl D.M."/>
        </authorList>
    </citation>
    <scope>NUCLEOTIDE SEQUENCE</scope>
    <source>
        <strain evidence="1">Duluth1</strain>
        <tissue evidence="1">Whole animal</tissue>
    </source>
</reference>
<name>A0A9D4BR61_DREPO</name>
<proteinExistence type="predicted"/>
<reference evidence="1" key="2">
    <citation type="submission" date="2020-11" db="EMBL/GenBank/DDBJ databases">
        <authorList>
            <person name="McCartney M.A."/>
            <person name="Auch B."/>
            <person name="Kono T."/>
            <person name="Mallez S."/>
            <person name="Becker A."/>
            <person name="Gohl D.M."/>
            <person name="Silverstein K.A.T."/>
            <person name="Koren S."/>
            <person name="Bechman K.B."/>
            <person name="Herman A."/>
            <person name="Abrahante J.E."/>
            <person name="Garbe J."/>
        </authorList>
    </citation>
    <scope>NUCLEOTIDE SEQUENCE</scope>
    <source>
        <strain evidence="1">Duluth1</strain>
        <tissue evidence="1">Whole animal</tissue>
    </source>
</reference>
<accession>A0A9D4BR61</accession>
<gene>
    <name evidence="1" type="ORF">DPMN_079352</name>
</gene>
<organism evidence="1 2">
    <name type="scientific">Dreissena polymorpha</name>
    <name type="common">Zebra mussel</name>
    <name type="synonym">Mytilus polymorpha</name>
    <dbReference type="NCBI Taxonomy" id="45954"/>
    <lineage>
        <taxon>Eukaryota</taxon>
        <taxon>Metazoa</taxon>
        <taxon>Spiralia</taxon>
        <taxon>Lophotrochozoa</taxon>
        <taxon>Mollusca</taxon>
        <taxon>Bivalvia</taxon>
        <taxon>Autobranchia</taxon>
        <taxon>Heteroconchia</taxon>
        <taxon>Euheterodonta</taxon>
        <taxon>Imparidentia</taxon>
        <taxon>Neoheterodontei</taxon>
        <taxon>Myida</taxon>
        <taxon>Dreissenoidea</taxon>
        <taxon>Dreissenidae</taxon>
        <taxon>Dreissena</taxon>
    </lineage>
</organism>
<evidence type="ECO:0000313" key="1">
    <source>
        <dbReference type="EMBL" id="KAH3704296.1"/>
    </source>
</evidence>
<sequence length="139" mass="16334">MSPWRNGHDVRKRPVWRHGVMDMVSASDRYVTGWIHHHEVDSSDRSLRGVCGRHGDGSILRRRILSVPRLRVRGCWRGWERQQRDDDRVLRFALPVGSVASQPSEPEHHHQHQLDCIWLNLLSLVWITDRVISSVYSFQ</sequence>